<reference evidence="8 9" key="1">
    <citation type="submission" date="2019-02" db="EMBL/GenBank/DDBJ databases">
        <title>Isolation and identification of novel species under the genus Muribaculum.</title>
        <authorList>
            <person name="Miyake S."/>
            <person name="Ding Y."/>
            <person name="Low A."/>
            <person name="Soh M."/>
            <person name="Seedorf H."/>
        </authorList>
    </citation>
    <scope>NUCLEOTIDE SEQUENCE [LARGE SCALE GENOMIC DNA]</scope>
    <source>
        <strain evidence="8 9">TLL-A4</strain>
    </source>
</reference>
<feature type="domain" description="Glycoside hydrolase family 2 immunoglobulin-like beta-sandwich" evidence="5">
    <location>
        <begin position="183"/>
        <end position="288"/>
    </location>
</feature>
<accession>A0A4P7VR07</accession>
<dbReference type="Pfam" id="PF02836">
    <property type="entry name" value="Glyco_hydro_2_C"/>
    <property type="match status" value="1"/>
</dbReference>
<dbReference type="SUPFAM" id="SSF49303">
    <property type="entry name" value="beta-Galactosidase/glucuronidase domain"/>
    <property type="match status" value="1"/>
</dbReference>
<evidence type="ECO:0000256" key="2">
    <source>
        <dbReference type="ARBA" id="ARBA00022801"/>
    </source>
</evidence>
<keyword evidence="2" id="KW-0378">Hydrolase</keyword>
<protein>
    <submittedName>
        <fullName evidence="8">Beta-galactosidase</fullName>
    </submittedName>
</protein>
<evidence type="ECO:0000259" key="5">
    <source>
        <dbReference type="Pfam" id="PF00703"/>
    </source>
</evidence>
<dbReference type="InterPro" id="IPR017853">
    <property type="entry name" value="GH"/>
</dbReference>
<dbReference type="Gene3D" id="2.60.120.260">
    <property type="entry name" value="Galactose-binding domain-like"/>
    <property type="match status" value="2"/>
</dbReference>
<proteinExistence type="inferred from homology"/>
<dbReference type="PRINTS" id="PR00132">
    <property type="entry name" value="GLHYDRLASE2"/>
</dbReference>
<dbReference type="Proteomes" id="UP000297031">
    <property type="component" value="Chromosome"/>
</dbReference>
<dbReference type="InterPro" id="IPR008979">
    <property type="entry name" value="Galactose-bd-like_sf"/>
</dbReference>
<comment type="similarity">
    <text evidence="1">Belongs to the glycosyl hydrolase 2 family.</text>
</comment>
<dbReference type="RefSeq" id="WP_136411097.1">
    <property type="nucleotide sequence ID" value="NZ_CP039393.1"/>
</dbReference>
<feature type="signal peptide" evidence="4">
    <location>
        <begin position="1"/>
        <end position="19"/>
    </location>
</feature>
<dbReference type="InterPro" id="IPR006104">
    <property type="entry name" value="Glyco_hydro_2_N"/>
</dbReference>
<dbReference type="EMBL" id="CP039393">
    <property type="protein sequence ID" value="QCD36752.1"/>
    <property type="molecule type" value="Genomic_DNA"/>
</dbReference>
<dbReference type="InterPro" id="IPR036156">
    <property type="entry name" value="Beta-gal/glucu_dom_sf"/>
</dbReference>
<evidence type="ECO:0000256" key="4">
    <source>
        <dbReference type="SAM" id="SignalP"/>
    </source>
</evidence>
<keyword evidence="9" id="KW-1185">Reference proteome</keyword>
<evidence type="ECO:0000256" key="1">
    <source>
        <dbReference type="ARBA" id="ARBA00007401"/>
    </source>
</evidence>
<feature type="domain" description="Glycoside hydrolase family 2 catalytic" evidence="6">
    <location>
        <begin position="295"/>
        <end position="463"/>
    </location>
</feature>
<gene>
    <name evidence="8" type="ORF">E7746_13120</name>
</gene>
<dbReference type="Pfam" id="PF02837">
    <property type="entry name" value="Glyco_hydro_2_N"/>
    <property type="match status" value="1"/>
</dbReference>
<dbReference type="Pfam" id="PF00703">
    <property type="entry name" value="Glyco_hydro_2"/>
    <property type="match status" value="1"/>
</dbReference>
<organism evidence="8 9">
    <name type="scientific">Muribaculum gordoncarteri</name>
    <dbReference type="NCBI Taxonomy" id="2530390"/>
    <lineage>
        <taxon>Bacteria</taxon>
        <taxon>Pseudomonadati</taxon>
        <taxon>Bacteroidota</taxon>
        <taxon>Bacteroidia</taxon>
        <taxon>Bacteroidales</taxon>
        <taxon>Muribaculaceae</taxon>
        <taxon>Muribaculum</taxon>
    </lineage>
</organism>
<feature type="domain" description="Glycosyl hydrolases family 2 sugar binding" evidence="7">
    <location>
        <begin position="70"/>
        <end position="169"/>
    </location>
</feature>
<dbReference type="SUPFAM" id="SSF51445">
    <property type="entry name" value="(Trans)glycosidases"/>
    <property type="match status" value="1"/>
</dbReference>
<evidence type="ECO:0000313" key="8">
    <source>
        <dbReference type="EMBL" id="QCD36752.1"/>
    </source>
</evidence>
<dbReference type="GO" id="GO:0004553">
    <property type="term" value="F:hydrolase activity, hydrolyzing O-glycosyl compounds"/>
    <property type="evidence" value="ECO:0007669"/>
    <property type="project" value="InterPro"/>
</dbReference>
<dbReference type="Gene3D" id="2.60.40.10">
    <property type="entry name" value="Immunoglobulins"/>
    <property type="match status" value="2"/>
</dbReference>
<dbReference type="PANTHER" id="PTHR42732">
    <property type="entry name" value="BETA-GALACTOSIDASE"/>
    <property type="match status" value="1"/>
</dbReference>
<sequence length="838" mass="92685">MRLNILWLFLIIASLNCSASRVIDNFNRDWRYVLGDVAGAEHPDFNDSDWQHIGLPHSFSTPYFLSTDFYEGYGWYRKNFHVDRKDLEGVLSLDFDGVFQEAEIYVNGQKAGVHRGGYTGFNVDMTPFLHEGDNVVAVRVNNLWRPTLAPRGGEHVFSGGIYRKVRLVKSSPVHVAWYGVGVTTDGLKASNGKSASVNVDIELANTRAEKGEYTVKSILKSPEGNAIGECQSRVVLSGDSLTVVKQSFDNVKSPRLWHPSTPVLYSVDTKIYKGSREIDNVTTDFGFRWFEWTADRGFFLNGEHYVIKGANAHQDQAGWGDAVPDGAHRRDVAMLKEAGFNFIRGSHYPHSPAYLKACDEMGLLFWSEAPYWATAGPKDDGSWTASSYPIVEKDCEEFEQSALDQLAEMIRIHRNHPSIVVWSMCNEPFFCADGTLPGVKKLLTRMVELSHKLDPTRPAAIGGAQRPLGDNRIDFLGDIAGYNGDGGTIADFLNPGIPNFVSEYGVTATLRPGKYDPGWGDLWKDDHWRGHDWRSGQAIWCAFDHGSIFGPALGNMGIIDYFRIPKRSWYWYRNEYGGIAPPEWPVDNAPAAIAITPSSSEASTDGTDDIHLLVTLLDGEGKEVTASPDVTLEIVSGPGEFPTGRAITFSNGTDIPIIEGKAAITIRAYQQGNTVVEARSEGLPSKRISLKFKDGPDYDASRHVVSPRPYVRYVRDKGEQLATFGVNSPTFASSAAAGHAAGYAADGNRHTYWQPEASDNNPSFTLDTERGLLLRDVNVEFVDGYECNPVMEASADNVTWHPVDDVKASDMRVRFLRLSFKPGATLPRLSGISVRGVL</sequence>
<dbReference type="InterPro" id="IPR013783">
    <property type="entry name" value="Ig-like_fold"/>
</dbReference>
<dbReference type="InterPro" id="IPR051913">
    <property type="entry name" value="GH2_Domain-Containing"/>
</dbReference>
<evidence type="ECO:0000259" key="7">
    <source>
        <dbReference type="Pfam" id="PF02837"/>
    </source>
</evidence>
<dbReference type="Gene3D" id="3.20.20.80">
    <property type="entry name" value="Glycosidases"/>
    <property type="match status" value="1"/>
</dbReference>
<dbReference type="PANTHER" id="PTHR42732:SF1">
    <property type="entry name" value="BETA-MANNOSIDASE"/>
    <property type="match status" value="1"/>
</dbReference>
<dbReference type="AlphaFoldDB" id="A0A4P7VR07"/>
<dbReference type="OrthoDB" id="9801077at2"/>
<dbReference type="InterPro" id="IPR006102">
    <property type="entry name" value="Ig-like_GH2"/>
</dbReference>
<dbReference type="InterPro" id="IPR006101">
    <property type="entry name" value="Glyco_hydro_2"/>
</dbReference>
<name>A0A4P7VR07_9BACT</name>
<keyword evidence="4" id="KW-0732">Signal</keyword>
<evidence type="ECO:0000313" key="9">
    <source>
        <dbReference type="Proteomes" id="UP000297031"/>
    </source>
</evidence>
<dbReference type="InterPro" id="IPR006103">
    <property type="entry name" value="Glyco_hydro_2_cat"/>
</dbReference>
<feature type="chain" id="PRO_5020425877" evidence="4">
    <location>
        <begin position="20"/>
        <end position="838"/>
    </location>
</feature>
<keyword evidence="3" id="KW-0326">Glycosidase</keyword>
<dbReference type="SUPFAM" id="SSF49785">
    <property type="entry name" value="Galactose-binding domain-like"/>
    <property type="match status" value="2"/>
</dbReference>
<evidence type="ECO:0000259" key="6">
    <source>
        <dbReference type="Pfam" id="PF02836"/>
    </source>
</evidence>
<dbReference type="GO" id="GO:0005975">
    <property type="term" value="P:carbohydrate metabolic process"/>
    <property type="evidence" value="ECO:0007669"/>
    <property type="project" value="InterPro"/>
</dbReference>
<evidence type="ECO:0000256" key="3">
    <source>
        <dbReference type="ARBA" id="ARBA00023295"/>
    </source>
</evidence>
<dbReference type="KEGG" id="mgod:E7746_13120"/>